<proteinExistence type="predicted"/>
<evidence type="ECO:0000256" key="3">
    <source>
        <dbReference type="ARBA" id="ARBA00022723"/>
    </source>
</evidence>
<evidence type="ECO:0000313" key="5">
    <source>
        <dbReference type="Proteomes" id="UP000630952"/>
    </source>
</evidence>
<gene>
    <name evidence="4" type="ORF">HKD21_03820</name>
</gene>
<keyword evidence="5" id="KW-1185">Reference proteome</keyword>
<sequence length="335" mass="38723">MGQKTAIIFVADRNFLVPSILAMLQISRQKDTMSVSDLFLFTTDLNSEDFQTITNIAKNHGIKTINLDLNKVLNEDQSLSFRKTHISISALGRFFTGSYIDSKYENILYIDGDVQVVGSIFDLANADIPDGKILGVIDRQFLKAKERDKSGVKTREYLKNIGVLHEKDYFNSGILAAERKTWINLCKEAFDYFINNSEGCMFHDQSALNAVCVGRRLPMSPKYNFTTMFAENNVLDIVQPSIIHFTGAEKPWFSKARPWRGRFMSSYADLLKQFPQLEAFYSLREYFHSSGQSGLSKIDRHANRMWFLTRILTPWRIVLRRRRLVNYLKTKQFFI</sequence>
<evidence type="ECO:0000256" key="2">
    <source>
        <dbReference type="ARBA" id="ARBA00022679"/>
    </source>
</evidence>
<reference evidence="5" key="1">
    <citation type="submission" date="2020-04" db="EMBL/GenBank/DDBJ databases">
        <title>Description of novel Gluconacetobacter.</title>
        <authorList>
            <person name="Sombolestani A."/>
        </authorList>
    </citation>
    <scope>NUCLEOTIDE SEQUENCE [LARGE SCALE GENOMIC DNA]</scope>
    <source>
        <strain evidence="5">LMG 27748</strain>
    </source>
</reference>
<keyword evidence="2" id="KW-0808">Transferase</keyword>
<dbReference type="PANTHER" id="PTHR13778">
    <property type="entry name" value="GLYCOSYLTRANSFERASE 8 DOMAIN-CONTAINING PROTEIN"/>
    <property type="match status" value="1"/>
</dbReference>
<comment type="caution">
    <text evidence="4">The sequence shown here is derived from an EMBL/GenBank/DDBJ whole genome shotgun (WGS) entry which is preliminary data.</text>
</comment>
<evidence type="ECO:0000256" key="1">
    <source>
        <dbReference type="ARBA" id="ARBA00022676"/>
    </source>
</evidence>
<organism evidence="4 5">
    <name type="scientific">Gluconobacter cerevisiae</name>
    <dbReference type="NCBI Taxonomy" id="1379734"/>
    <lineage>
        <taxon>Bacteria</taxon>
        <taxon>Pseudomonadati</taxon>
        <taxon>Pseudomonadota</taxon>
        <taxon>Alphaproteobacteria</taxon>
        <taxon>Acetobacterales</taxon>
        <taxon>Acetobacteraceae</taxon>
        <taxon>Gluconobacter</taxon>
    </lineage>
</organism>
<name>A0ABR9YBF3_9PROT</name>
<dbReference type="Proteomes" id="UP000630952">
    <property type="component" value="Unassembled WGS sequence"/>
</dbReference>
<dbReference type="Pfam" id="PF01501">
    <property type="entry name" value="Glyco_transf_8"/>
    <property type="match status" value="1"/>
</dbReference>
<reference evidence="4 5" key="2">
    <citation type="submission" date="2020-11" db="EMBL/GenBank/DDBJ databases">
        <title>Description of novel Gluconobacter species.</title>
        <authorList>
            <person name="Cleenwerck I."/>
            <person name="Cnockaert M."/>
            <person name="Borremans W."/>
            <person name="Wieme A.D."/>
            <person name="De Vuyst L."/>
            <person name="Vandamme P."/>
        </authorList>
    </citation>
    <scope>NUCLEOTIDE SEQUENCE [LARGE SCALE GENOMIC DNA]</scope>
    <source>
        <strain evidence="4 5">LMG 27748</strain>
    </source>
</reference>
<dbReference type="RefSeq" id="WP_194254273.1">
    <property type="nucleotide sequence ID" value="NZ_JABCQO010000002.1"/>
</dbReference>
<dbReference type="InterPro" id="IPR002495">
    <property type="entry name" value="Glyco_trans_8"/>
</dbReference>
<keyword evidence="1" id="KW-0328">Glycosyltransferase</keyword>
<dbReference type="Gene3D" id="3.90.550.10">
    <property type="entry name" value="Spore Coat Polysaccharide Biosynthesis Protein SpsA, Chain A"/>
    <property type="match status" value="1"/>
</dbReference>
<dbReference type="EMBL" id="JABCQO010000002">
    <property type="protein sequence ID" value="MBF0875976.1"/>
    <property type="molecule type" value="Genomic_DNA"/>
</dbReference>
<dbReference type="InterPro" id="IPR050748">
    <property type="entry name" value="Glycosyltrans_8_dom-fam"/>
</dbReference>
<keyword evidence="3" id="KW-0479">Metal-binding</keyword>
<evidence type="ECO:0008006" key="6">
    <source>
        <dbReference type="Google" id="ProtNLM"/>
    </source>
</evidence>
<protein>
    <recommendedName>
        <fullName evidence="6">Glycosyltransferase family 8 protein</fullName>
    </recommendedName>
</protein>
<dbReference type="InterPro" id="IPR029044">
    <property type="entry name" value="Nucleotide-diphossugar_trans"/>
</dbReference>
<evidence type="ECO:0000313" key="4">
    <source>
        <dbReference type="EMBL" id="MBF0875976.1"/>
    </source>
</evidence>
<dbReference type="PANTHER" id="PTHR13778:SF47">
    <property type="entry name" value="LIPOPOLYSACCHARIDE 1,3-GALACTOSYLTRANSFERASE"/>
    <property type="match status" value="1"/>
</dbReference>
<dbReference type="SUPFAM" id="SSF53448">
    <property type="entry name" value="Nucleotide-diphospho-sugar transferases"/>
    <property type="match status" value="1"/>
</dbReference>
<accession>A0ABR9YBF3</accession>